<evidence type="ECO:0000313" key="1">
    <source>
        <dbReference type="EMBL" id="HDR52374.1"/>
    </source>
</evidence>
<sequence>MNKRYRTIIWLIILFVLIGGVFNPAEAGDGKVDNNQQNRIQPYNENPMYWQYKGKPVLLLGGSSNDNFFQQAFAGLDEELDKLVSRGGNYLRCTTSSRDEGDEFPFYRDAQTGLFDLDKWNDFYWKKFEYFLEATQKRNIIVQVEIWATYDFYSRTSHIINGKTAWERNPFNPANNKNYSESESGMFQIFRSNGQE</sequence>
<reference evidence="1" key="1">
    <citation type="journal article" date="2020" name="mSystems">
        <title>Genome- and Community-Level Interaction Insights into Carbon Utilization and Element Cycling Functions of Hydrothermarchaeota in Hydrothermal Sediment.</title>
        <authorList>
            <person name="Zhou Z."/>
            <person name="Liu Y."/>
            <person name="Xu W."/>
            <person name="Pan J."/>
            <person name="Luo Z.H."/>
            <person name="Li M."/>
        </authorList>
    </citation>
    <scope>NUCLEOTIDE SEQUENCE [LARGE SCALE GENOMIC DNA]</scope>
    <source>
        <strain evidence="1">SpSt-1217</strain>
    </source>
</reference>
<feature type="non-terminal residue" evidence="1">
    <location>
        <position position="196"/>
    </location>
</feature>
<dbReference type="Proteomes" id="UP000886047">
    <property type="component" value="Unassembled WGS sequence"/>
</dbReference>
<proteinExistence type="predicted"/>
<dbReference type="AlphaFoldDB" id="A0A831LD13"/>
<evidence type="ECO:0008006" key="2">
    <source>
        <dbReference type="Google" id="ProtNLM"/>
    </source>
</evidence>
<dbReference type="InterPro" id="IPR017853">
    <property type="entry name" value="GH"/>
</dbReference>
<dbReference type="Gene3D" id="3.20.20.80">
    <property type="entry name" value="Glycosidases"/>
    <property type="match status" value="1"/>
</dbReference>
<gene>
    <name evidence="1" type="ORF">ENN90_12250</name>
</gene>
<organism evidence="1">
    <name type="scientific">Mariniphaga anaerophila</name>
    <dbReference type="NCBI Taxonomy" id="1484053"/>
    <lineage>
        <taxon>Bacteria</taxon>
        <taxon>Pseudomonadati</taxon>
        <taxon>Bacteroidota</taxon>
        <taxon>Bacteroidia</taxon>
        <taxon>Marinilabiliales</taxon>
        <taxon>Prolixibacteraceae</taxon>
        <taxon>Mariniphaga</taxon>
    </lineage>
</organism>
<accession>A0A831LD13</accession>
<dbReference type="EMBL" id="DSDK01000679">
    <property type="protein sequence ID" value="HDR52374.1"/>
    <property type="molecule type" value="Genomic_DNA"/>
</dbReference>
<name>A0A831LD13_9BACT</name>
<comment type="caution">
    <text evidence="1">The sequence shown here is derived from an EMBL/GenBank/DDBJ whole genome shotgun (WGS) entry which is preliminary data.</text>
</comment>
<protein>
    <recommendedName>
        <fullName evidence="2">DUF4038 domain-containing protein</fullName>
    </recommendedName>
</protein>
<dbReference type="SUPFAM" id="SSF51445">
    <property type="entry name" value="(Trans)glycosidases"/>
    <property type="match status" value="1"/>
</dbReference>